<gene>
    <name evidence="1" type="ORF">H6P81_003011</name>
</gene>
<dbReference type="Proteomes" id="UP000825729">
    <property type="component" value="Unassembled WGS sequence"/>
</dbReference>
<dbReference type="AlphaFoldDB" id="A0AAV7FC43"/>
<accession>A0AAV7FC43</accession>
<organism evidence="1 2">
    <name type="scientific">Aristolochia fimbriata</name>
    <name type="common">White veined hardy Dutchman's pipe vine</name>
    <dbReference type="NCBI Taxonomy" id="158543"/>
    <lineage>
        <taxon>Eukaryota</taxon>
        <taxon>Viridiplantae</taxon>
        <taxon>Streptophyta</taxon>
        <taxon>Embryophyta</taxon>
        <taxon>Tracheophyta</taxon>
        <taxon>Spermatophyta</taxon>
        <taxon>Magnoliopsida</taxon>
        <taxon>Magnoliidae</taxon>
        <taxon>Piperales</taxon>
        <taxon>Aristolochiaceae</taxon>
        <taxon>Aristolochia</taxon>
    </lineage>
</organism>
<evidence type="ECO:0000313" key="1">
    <source>
        <dbReference type="EMBL" id="KAG9458503.1"/>
    </source>
</evidence>
<proteinExistence type="predicted"/>
<dbReference type="EMBL" id="JAINDJ010000002">
    <property type="protein sequence ID" value="KAG9458503.1"/>
    <property type="molecule type" value="Genomic_DNA"/>
</dbReference>
<reference evidence="1 2" key="1">
    <citation type="submission" date="2021-07" db="EMBL/GenBank/DDBJ databases">
        <title>The Aristolochia fimbriata genome: insights into angiosperm evolution, floral development and chemical biosynthesis.</title>
        <authorList>
            <person name="Jiao Y."/>
        </authorList>
    </citation>
    <scope>NUCLEOTIDE SEQUENCE [LARGE SCALE GENOMIC DNA]</scope>
    <source>
        <strain evidence="1">IBCAS-2021</strain>
        <tissue evidence="1">Leaf</tissue>
    </source>
</reference>
<comment type="caution">
    <text evidence="1">The sequence shown here is derived from an EMBL/GenBank/DDBJ whole genome shotgun (WGS) entry which is preliminary data.</text>
</comment>
<name>A0AAV7FC43_ARIFI</name>
<sequence length="114" mass="13028">MRASVKREAKALVPISMAVSAPRQREQCSFRVLEEQRVKDELIEERGCICKLNAFQAKPTCSKPSAILRKGKQEPMSLQSTVYRNITAYIGDQNTFRFDRLLVSLTVVQSLNFY</sequence>
<protein>
    <submittedName>
        <fullName evidence="1">Uncharacterized protein</fullName>
    </submittedName>
</protein>
<evidence type="ECO:0000313" key="2">
    <source>
        <dbReference type="Proteomes" id="UP000825729"/>
    </source>
</evidence>
<keyword evidence="2" id="KW-1185">Reference proteome</keyword>